<dbReference type="SUPFAM" id="SSF56112">
    <property type="entry name" value="Protein kinase-like (PK-like)"/>
    <property type="match status" value="1"/>
</dbReference>
<dbReference type="HOGENOM" id="CLU_000288_81_1_1"/>
<dbReference type="PANTHER" id="PTHR45646">
    <property type="entry name" value="SERINE/THREONINE-PROTEIN KINASE DOA-RELATED"/>
    <property type="match status" value="1"/>
</dbReference>
<feature type="non-terminal residue" evidence="7">
    <location>
        <position position="1"/>
    </location>
</feature>
<name>A0A0C3BV33_HEBCY</name>
<evidence type="ECO:0000313" key="7">
    <source>
        <dbReference type="EMBL" id="KIM35934.1"/>
    </source>
</evidence>
<sequence length="361" mass="40859">FISKYQVLYKIGFGTTATIWMCWDLHRNEYVCMKSIVSGYASVQREITAYEILSKAAKTGTSIGKEYVWLALDHFELRLGEHFLIHEPLGLHLQWFIEKGGGSLPIVYVRMLAIQMLHGLEFIHGAQVIHAVDIQPLNILLRIDDETVLKDAEEAEIKSPSARKITEESVIFACKDLPGPPRRWIGKKSDLVLCDFGEARTGKDSYTDHIIQPPVYRAPEVFLHLPWGTPVDIWNLGCMIWDIMLGRQLFSQHGAPDEETADKNQLARMVALLGPPPGALLADSGPRALNFFNEDGSANRASNSEHPLWPEFDAQTMTVEESEVFLAFIRRTLMWTQEKRPSASKLLKDPWFKCGTRPVNT</sequence>
<keyword evidence="8" id="KW-1185">Reference proteome</keyword>
<dbReference type="AlphaFoldDB" id="A0A0C3BV33"/>
<protein>
    <recommendedName>
        <fullName evidence="6">Protein kinase domain-containing protein</fullName>
    </recommendedName>
</protein>
<evidence type="ECO:0000256" key="5">
    <source>
        <dbReference type="ARBA" id="ARBA00022840"/>
    </source>
</evidence>
<dbReference type="EMBL" id="KN831812">
    <property type="protein sequence ID" value="KIM35934.1"/>
    <property type="molecule type" value="Genomic_DNA"/>
</dbReference>
<evidence type="ECO:0000313" key="8">
    <source>
        <dbReference type="Proteomes" id="UP000053424"/>
    </source>
</evidence>
<evidence type="ECO:0000256" key="4">
    <source>
        <dbReference type="ARBA" id="ARBA00022777"/>
    </source>
</evidence>
<keyword evidence="3" id="KW-0547">Nucleotide-binding</keyword>
<dbReference type="GO" id="GO:0043484">
    <property type="term" value="P:regulation of RNA splicing"/>
    <property type="evidence" value="ECO:0007669"/>
    <property type="project" value="TreeGrafter"/>
</dbReference>
<evidence type="ECO:0000259" key="6">
    <source>
        <dbReference type="PROSITE" id="PS50011"/>
    </source>
</evidence>
<keyword evidence="5" id="KW-0067">ATP-binding</keyword>
<keyword evidence="1" id="KW-0723">Serine/threonine-protein kinase</keyword>
<dbReference type="GO" id="GO:0004674">
    <property type="term" value="F:protein serine/threonine kinase activity"/>
    <property type="evidence" value="ECO:0007669"/>
    <property type="project" value="UniProtKB-KW"/>
</dbReference>
<keyword evidence="4" id="KW-0418">Kinase</keyword>
<dbReference type="PANTHER" id="PTHR45646:SF11">
    <property type="entry name" value="SERINE_THREONINE-PROTEIN KINASE DOA"/>
    <property type="match status" value="1"/>
</dbReference>
<proteinExistence type="predicted"/>
<feature type="domain" description="Protein kinase" evidence="6">
    <location>
        <begin position="5"/>
        <end position="352"/>
    </location>
</feature>
<dbReference type="GO" id="GO:0005524">
    <property type="term" value="F:ATP binding"/>
    <property type="evidence" value="ECO:0007669"/>
    <property type="project" value="UniProtKB-KW"/>
</dbReference>
<dbReference type="OrthoDB" id="5979581at2759"/>
<keyword evidence="2" id="KW-0808">Transferase</keyword>
<dbReference type="PROSITE" id="PS50011">
    <property type="entry name" value="PROTEIN_KINASE_DOM"/>
    <property type="match status" value="1"/>
</dbReference>
<dbReference type="InterPro" id="IPR000719">
    <property type="entry name" value="Prot_kinase_dom"/>
</dbReference>
<dbReference type="GO" id="GO:0005634">
    <property type="term" value="C:nucleus"/>
    <property type="evidence" value="ECO:0007669"/>
    <property type="project" value="TreeGrafter"/>
</dbReference>
<dbReference type="InterPro" id="IPR051175">
    <property type="entry name" value="CLK_kinases"/>
</dbReference>
<dbReference type="Pfam" id="PF00069">
    <property type="entry name" value="Pkinase"/>
    <property type="match status" value="2"/>
</dbReference>
<organism evidence="7 8">
    <name type="scientific">Hebeloma cylindrosporum</name>
    <dbReference type="NCBI Taxonomy" id="76867"/>
    <lineage>
        <taxon>Eukaryota</taxon>
        <taxon>Fungi</taxon>
        <taxon>Dikarya</taxon>
        <taxon>Basidiomycota</taxon>
        <taxon>Agaricomycotina</taxon>
        <taxon>Agaricomycetes</taxon>
        <taxon>Agaricomycetidae</taxon>
        <taxon>Agaricales</taxon>
        <taxon>Agaricineae</taxon>
        <taxon>Hymenogastraceae</taxon>
        <taxon>Hebeloma</taxon>
    </lineage>
</organism>
<gene>
    <name evidence="7" type="ORF">M413DRAFT_78930</name>
</gene>
<accession>A0A0C3BV33</accession>
<evidence type="ECO:0000256" key="2">
    <source>
        <dbReference type="ARBA" id="ARBA00022679"/>
    </source>
</evidence>
<dbReference type="InterPro" id="IPR011009">
    <property type="entry name" value="Kinase-like_dom_sf"/>
</dbReference>
<dbReference type="Proteomes" id="UP000053424">
    <property type="component" value="Unassembled WGS sequence"/>
</dbReference>
<evidence type="ECO:0000256" key="1">
    <source>
        <dbReference type="ARBA" id="ARBA00022527"/>
    </source>
</evidence>
<evidence type="ECO:0000256" key="3">
    <source>
        <dbReference type="ARBA" id="ARBA00022741"/>
    </source>
</evidence>
<reference evidence="8" key="2">
    <citation type="submission" date="2015-01" db="EMBL/GenBank/DDBJ databases">
        <title>Evolutionary Origins and Diversification of the Mycorrhizal Mutualists.</title>
        <authorList>
            <consortium name="DOE Joint Genome Institute"/>
            <consortium name="Mycorrhizal Genomics Consortium"/>
            <person name="Kohler A."/>
            <person name="Kuo A."/>
            <person name="Nagy L.G."/>
            <person name="Floudas D."/>
            <person name="Copeland A."/>
            <person name="Barry K.W."/>
            <person name="Cichocki N."/>
            <person name="Veneault-Fourrey C."/>
            <person name="LaButti K."/>
            <person name="Lindquist E.A."/>
            <person name="Lipzen A."/>
            <person name="Lundell T."/>
            <person name="Morin E."/>
            <person name="Murat C."/>
            <person name="Riley R."/>
            <person name="Ohm R."/>
            <person name="Sun H."/>
            <person name="Tunlid A."/>
            <person name="Henrissat B."/>
            <person name="Grigoriev I.V."/>
            <person name="Hibbett D.S."/>
            <person name="Martin F."/>
        </authorList>
    </citation>
    <scope>NUCLEOTIDE SEQUENCE [LARGE SCALE GENOMIC DNA]</scope>
    <source>
        <strain evidence="8">h7</strain>
    </source>
</reference>
<dbReference type="SMART" id="SM00220">
    <property type="entry name" value="S_TKc"/>
    <property type="match status" value="1"/>
</dbReference>
<reference evidence="7 8" key="1">
    <citation type="submission" date="2014-04" db="EMBL/GenBank/DDBJ databases">
        <authorList>
            <consortium name="DOE Joint Genome Institute"/>
            <person name="Kuo A."/>
            <person name="Gay G."/>
            <person name="Dore J."/>
            <person name="Kohler A."/>
            <person name="Nagy L.G."/>
            <person name="Floudas D."/>
            <person name="Copeland A."/>
            <person name="Barry K.W."/>
            <person name="Cichocki N."/>
            <person name="Veneault-Fourrey C."/>
            <person name="LaButti K."/>
            <person name="Lindquist E.A."/>
            <person name="Lipzen A."/>
            <person name="Lundell T."/>
            <person name="Morin E."/>
            <person name="Murat C."/>
            <person name="Sun H."/>
            <person name="Tunlid A."/>
            <person name="Henrissat B."/>
            <person name="Grigoriev I.V."/>
            <person name="Hibbett D.S."/>
            <person name="Martin F."/>
            <person name="Nordberg H.P."/>
            <person name="Cantor M.N."/>
            <person name="Hua S.X."/>
        </authorList>
    </citation>
    <scope>NUCLEOTIDE SEQUENCE [LARGE SCALE GENOMIC DNA]</scope>
    <source>
        <strain evidence="8">h7</strain>
    </source>
</reference>
<dbReference type="Gene3D" id="3.30.200.20">
    <property type="entry name" value="Phosphorylase Kinase, domain 1"/>
    <property type="match status" value="1"/>
</dbReference>
<dbReference type="Gene3D" id="1.10.510.10">
    <property type="entry name" value="Transferase(Phosphotransferase) domain 1"/>
    <property type="match status" value="1"/>
</dbReference>